<evidence type="ECO:0000313" key="11">
    <source>
        <dbReference type="Proteomes" id="UP000220836"/>
    </source>
</evidence>
<evidence type="ECO:0000256" key="4">
    <source>
        <dbReference type="ARBA" id="ARBA00022448"/>
    </source>
</evidence>
<dbReference type="GO" id="GO:0016020">
    <property type="term" value="C:membrane"/>
    <property type="evidence" value="ECO:0007669"/>
    <property type="project" value="UniProtKB-SubCell"/>
</dbReference>
<name>A0A238L5X0_9RHOB</name>
<keyword evidence="4" id="KW-0813">Transport</keyword>
<accession>A0A238L5X0</accession>
<feature type="transmembrane region" description="Helical" evidence="8">
    <location>
        <begin position="107"/>
        <end position="124"/>
    </location>
</feature>
<gene>
    <name evidence="10" type="primary">tetA_2</name>
    <name evidence="10" type="ORF">PEV8663_04676</name>
</gene>
<feature type="transmembrane region" description="Helical" evidence="8">
    <location>
        <begin position="338"/>
        <end position="359"/>
    </location>
</feature>
<dbReference type="RefSeq" id="WP_097807067.1">
    <property type="nucleotide sequence ID" value="NZ_FXYH01000033.1"/>
</dbReference>
<comment type="function">
    <text evidence="1">Resistance to tetracycline by an active tetracycline efflux. This is an energy-dependent process that decreases the accumulation of the antibiotic in whole cells. This protein functions as a metal-tetracycline/H(+) antiporter.</text>
</comment>
<evidence type="ECO:0000256" key="3">
    <source>
        <dbReference type="ARBA" id="ARBA00007520"/>
    </source>
</evidence>
<comment type="similarity">
    <text evidence="3">Belongs to the major facilitator superfamily. TCR/Tet family.</text>
</comment>
<feature type="transmembrane region" description="Helical" evidence="8">
    <location>
        <begin position="79"/>
        <end position="101"/>
    </location>
</feature>
<dbReference type="InterPro" id="IPR020846">
    <property type="entry name" value="MFS_dom"/>
</dbReference>
<dbReference type="PROSITE" id="PS00216">
    <property type="entry name" value="SUGAR_TRANSPORT_1"/>
    <property type="match status" value="1"/>
</dbReference>
<feature type="transmembrane region" description="Helical" evidence="8">
    <location>
        <begin position="217"/>
        <end position="240"/>
    </location>
</feature>
<dbReference type="OrthoDB" id="9764259at2"/>
<feature type="transmembrane region" description="Helical" evidence="8">
    <location>
        <begin position="136"/>
        <end position="161"/>
    </location>
</feature>
<feature type="transmembrane region" description="Helical" evidence="8">
    <location>
        <begin position="306"/>
        <end position="326"/>
    </location>
</feature>
<keyword evidence="6 8" id="KW-1133">Transmembrane helix</keyword>
<evidence type="ECO:0000256" key="2">
    <source>
        <dbReference type="ARBA" id="ARBA00004141"/>
    </source>
</evidence>
<dbReference type="GO" id="GO:0022857">
    <property type="term" value="F:transmembrane transporter activity"/>
    <property type="evidence" value="ECO:0007669"/>
    <property type="project" value="InterPro"/>
</dbReference>
<dbReference type="PANTHER" id="PTHR23504">
    <property type="entry name" value="MAJOR FACILITATOR SUPERFAMILY DOMAIN-CONTAINING PROTEIN 10"/>
    <property type="match status" value="1"/>
</dbReference>
<dbReference type="EMBL" id="FXYH01000033">
    <property type="protein sequence ID" value="SMX50494.1"/>
    <property type="molecule type" value="Genomic_DNA"/>
</dbReference>
<comment type="subcellular location">
    <subcellularLocation>
        <location evidence="2">Membrane</location>
        <topology evidence="2">Multi-pass membrane protein</topology>
    </subcellularLocation>
</comment>
<dbReference type="SUPFAM" id="SSF103473">
    <property type="entry name" value="MFS general substrate transporter"/>
    <property type="match status" value="1"/>
</dbReference>
<keyword evidence="5 8" id="KW-0812">Transmembrane</keyword>
<feature type="transmembrane region" description="Helical" evidence="8">
    <location>
        <begin position="379"/>
        <end position="400"/>
    </location>
</feature>
<dbReference type="Proteomes" id="UP000220836">
    <property type="component" value="Unassembled WGS sequence"/>
</dbReference>
<dbReference type="InterPro" id="IPR036259">
    <property type="entry name" value="MFS_trans_sf"/>
</dbReference>
<feature type="transmembrane region" description="Helical" evidence="8">
    <location>
        <begin position="252"/>
        <end position="274"/>
    </location>
</feature>
<feature type="transmembrane region" description="Helical" evidence="8">
    <location>
        <begin position="167"/>
        <end position="185"/>
    </location>
</feature>
<keyword evidence="7 8" id="KW-0472">Membrane</keyword>
<evidence type="ECO:0000256" key="6">
    <source>
        <dbReference type="ARBA" id="ARBA00022989"/>
    </source>
</evidence>
<feature type="transmembrane region" description="Helical" evidence="8">
    <location>
        <begin position="281"/>
        <end position="300"/>
    </location>
</feature>
<dbReference type="InterPro" id="IPR005829">
    <property type="entry name" value="Sugar_transporter_CS"/>
</dbReference>
<evidence type="ECO:0000313" key="10">
    <source>
        <dbReference type="EMBL" id="SMX50494.1"/>
    </source>
</evidence>
<evidence type="ECO:0000256" key="1">
    <source>
        <dbReference type="ARBA" id="ARBA00003279"/>
    </source>
</evidence>
<dbReference type="InterPro" id="IPR011701">
    <property type="entry name" value="MFS"/>
</dbReference>
<evidence type="ECO:0000256" key="7">
    <source>
        <dbReference type="ARBA" id="ARBA00023136"/>
    </source>
</evidence>
<dbReference type="PROSITE" id="PS50850">
    <property type="entry name" value="MFS"/>
    <property type="match status" value="1"/>
</dbReference>
<dbReference type="Gene3D" id="1.20.1250.20">
    <property type="entry name" value="MFS general substrate transporter like domains"/>
    <property type="match status" value="1"/>
</dbReference>
<feature type="transmembrane region" description="Helical" evidence="8">
    <location>
        <begin position="42"/>
        <end position="67"/>
    </location>
</feature>
<evidence type="ECO:0000256" key="5">
    <source>
        <dbReference type="ARBA" id="ARBA00022692"/>
    </source>
</evidence>
<dbReference type="Pfam" id="PF07690">
    <property type="entry name" value="MFS_1"/>
    <property type="match status" value="1"/>
</dbReference>
<sequence>MPNKLDRATVVICTIAILNTMGLGLIMPVMPELLAGFQGGSIARAAAIGGYLSLVFAAMQFVFSPILGALSDRYGRRPILLGSLALASADYLMMAMAPYLWVIFVGRMLSGASSATLSVVNAYLADRSSKEDRTKFFGYVGAAAGIGFVIGPFIGGLLGTYGPRGPFYVASALSLVALVGTMLFVQESLPEGNRRPITWKIINPLSPLLAPVQGVSLALFAVYFFDALAGFVFPAVWAYFGAARYGWNSTTIGVSFGIIGICFVLTQAVTLGPVAKRIGNLNVAALGLSLGIAGFLTLVWLQSGLFALILLPVFSFRAIVGIAIVGESSAQVDPNRQGQLQGTFASLGALASLVSFPMMTQLFATQLSNGGSANTWHSGAPFLLAAGLGGVALLLLIMTVKPGPTTKGGQASKKAQ</sequence>
<proteinExistence type="inferred from homology"/>
<keyword evidence="11" id="KW-1185">Reference proteome</keyword>
<reference evidence="10 11" key="1">
    <citation type="submission" date="2017-05" db="EMBL/GenBank/DDBJ databases">
        <authorList>
            <person name="Song R."/>
            <person name="Chenine A.L."/>
            <person name="Ruprecht R.M."/>
        </authorList>
    </citation>
    <scope>NUCLEOTIDE SEQUENCE [LARGE SCALE GENOMIC DNA]</scope>
    <source>
        <strain evidence="10 11">CECT 8663</strain>
    </source>
</reference>
<evidence type="ECO:0000256" key="8">
    <source>
        <dbReference type="SAM" id="Phobius"/>
    </source>
</evidence>
<feature type="domain" description="Major facilitator superfamily (MFS) profile" evidence="9">
    <location>
        <begin position="8"/>
        <end position="404"/>
    </location>
</feature>
<dbReference type="PANTHER" id="PTHR23504:SF15">
    <property type="entry name" value="MAJOR FACILITATOR SUPERFAMILY (MFS) PROFILE DOMAIN-CONTAINING PROTEIN"/>
    <property type="match status" value="1"/>
</dbReference>
<evidence type="ECO:0000259" key="9">
    <source>
        <dbReference type="PROSITE" id="PS50850"/>
    </source>
</evidence>
<dbReference type="PRINTS" id="PR01035">
    <property type="entry name" value="TCRTETA"/>
</dbReference>
<organism evidence="10 11">
    <name type="scientific">Pelagimonas varians</name>
    <dbReference type="NCBI Taxonomy" id="696760"/>
    <lineage>
        <taxon>Bacteria</taxon>
        <taxon>Pseudomonadati</taxon>
        <taxon>Pseudomonadota</taxon>
        <taxon>Alphaproteobacteria</taxon>
        <taxon>Rhodobacterales</taxon>
        <taxon>Roseobacteraceae</taxon>
        <taxon>Pelagimonas</taxon>
    </lineage>
</organism>
<dbReference type="InterPro" id="IPR001958">
    <property type="entry name" value="Tet-R_TetA/multi-R_MdtG-like"/>
</dbReference>
<feature type="transmembrane region" description="Helical" evidence="8">
    <location>
        <begin position="7"/>
        <end position="30"/>
    </location>
</feature>
<dbReference type="AlphaFoldDB" id="A0A238L5X0"/>
<protein>
    <submittedName>
        <fullName evidence="10">Tetracycline resistance protein, class C</fullName>
    </submittedName>
</protein>